<evidence type="ECO:0000313" key="6">
    <source>
        <dbReference type="Proteomes" id="UP000254079"/>
    </source>
</evidence>
<name>A0A376U5P4_ECOLX</name>
<evidence type="ECO:0000256" key="1">
    <source>
        <dbReference type="ARBA" id="ARBA00004328"/>
    </source>
</evidence>
<feature type="domain" description="Phage tail fibre protein N-terminal" evidence="4">
    <location>
        <begin position="1"/>
        <end position="150"/>
    </location>
</feature>
<dbReference type="InterPro" id="IPR051934">
    <property type="entry name" value="Phage_Tail_Fiber_Structural"/>
</dbReference>
<proteinExistence type="predicted"/>
<protein>
    <submittedName>
        <fullName evidence="5">Tail fiber protein</fullName>
    </submittedName>
</protein>
<feature type="compositionally biased region" description="Low complexity" evidence="3">
    <location>
        <begin position="256"/>
        <end position="271"/>
    </location>
</feature>
<keyword evidence="2" id="KW-0945">Host-virus interaction</keyword>
<accession>A0A376U5P4</accession>
<dbReference type="InterPro" id="IPR022225">
    <property type="entry name" value="Phage_tail_fibre_N"/>
</dbReference>
<gene>
    <name evidence="5" type="ORF">NCTC8622_03808</name>
</gene>
<reference evidence="5 6" key="1">
    <citation type="submission" date="2018-06" db="EMBL/GenBank/DDBJ databases">
        <authorList>
            <consortium name="Pathogen Informatics"/>
            <person name="Doyle S."/>
        </authorList>
    </citation>
    <scope>NUCLEOTIDE SEQUENCE [LARGE SCALE GENOMIC DNA]</scope>
    <source>
        <strain evidence="5 6">NCTC8622</strain>
    </source>
</reference>
<feature type="region of interest" description="Disordered" evidence="3">
    <location>
        <begin position="250"/>
        <end position="271"/>
    </location>
</feature>
<dbReference type="AlphaFoldDB" id="A0A376U5P4"/>
<dbReference type="GO" id="GO:0046718">
    <property type="term" value="P:symbiont entry into host cell"/>
    <property type="evidence" value="ECO:0007669"/>
    <property type="project" value="InterPro"/>
</dbReference>
<dbReference type="PANTHER" id="PTHR35191:SF1">
    <property type="entry name" value="PROPHAGE SIDE TAIL FIBER PROTEIN HOMOLOG STFQ-RELATED"/>
    <property type="match status" value="1"/>
</dbReference>
<dbReference type="Proteomes" id="UP000254079">
    <property type="component" value="Unassembled WGS sequence"/>
</dbReference>
<dbReference type="InterPro" id="IPR005068">
    <property type="entry name" value="Phage_lambda_Stf-r2"/>
</dbReference>
<evidence type="ECO:0000313" key="5">
    <source>
        <dbReference type="EMBL" id="STI84737.1"/>
    </source>
</evidence>
<dbReference type="EMBL" id="UGCP01000002">
    <property type="protein sequence ID" value="STI84737.1"/>
    <property type="molecule type" value="Genomic_DNA"/>
</dbReference>
<comment type="subcellular location">
    <subcellularLocation>
        <location evidence="1">Virion</location>
    </subcellularLocation>
</comment>
<dbReference type="Pfam" id="PF03406">
    <property type="entry name" value="Phage_fiber_2"/>
    <property type="match status" value="2"/>
</dbReference>
<sequence length="289" mass="31148">MTVKYYAILTNQGAARLANATMLGSKLNLTQMAVGDANGVLPTPDPAQTKLINQKRIAPLNLLSVDPNNQSQIIAEQIIPENEGDSGSVRLVFMMMKVYSLRVANCPETYKPQLQEGSGRTQTIRMILVVTNTEAITLKIDPSVVLATRKYVDDKISEHEQSRRHPDASLTVKGFTQLSSAINSESETLAATPKAVKAAYDLANEKYTAQNATTTQKGIVQLSSATNSTSETLAATPKAVKAVMDETNKKAPLNSPALTGTPTTPTAPQGLIVPRSQARLSLWPRLPHL</sequence>
<dbReference type="GO" id="GO:0019062">
    <property type="term" value="P:virion attachment to host cell"/>
    <property type="evidence" value="ECO:0007669"/>
    <property type="project" value="InterPro"/>
</dbReference>
<organism evidence="5 6">
    <name type="scientific">Escherichia coli</name>
    <dbReference type="NCBI Taxonomy" id="562"/>
    <lineage>
        <taxon>Bacteria</taxon>
        <taxon>Pseudomonadati</taxon>
        <taxon>Pseudomonadota</taxon>
        <taxon>Gammaproteobacteria</taxon>
        <taxon>Enterobacterales</taxon>
        <taxon>Enterobacteriaceae</taxon>
        <taxon>Escherichia</taxon>
    </lineage>
</organism>
<dbReference type="PANTHER" id="PTHR35191">
    <property type="entry name" value="PROPHAGE SIDE TAIL FIBER PROTEIN HOMOLOG STFQ-RELATED"/>
    <property type="match status" value="1"/>
</dbReference>
<evidence type="ECO:0000256" key="3">
    <source>
        <dbReference type="SAM" id="MobiDB-lite"/>
    </source>
</evidence>
<evidence type="ECO:0000259" key="4">
    <source>
        <dbReference type="Pfam" id="PF12571"/>
    </source>
</evidence>
<evidence type="ECO:0000256" key="2">
    <source>
        <dbReference type="ARBA" id="ARBA00022581"/>
    </source>
</evidence>
<dbReference type="Pfam" id="PF12571">
    <property type="entry name" value="Phage_tail_fib"/>
    <property type="match status" value="1"/>
</dbReference>